<sequence>MVMHNALPQASETLHQISLNTLAGLLVLLAAITLYALLKHRTNNRLQEIMDRLIPRFEGLIAAGRAGAFDLALIADVLQPTHYDFFERFLRNKISHLEPADLSVERRLANISGFVSWVRKRAQEKKKWQQAIALRTLTYFRDPADIPLFRSILDTWTFFPCAYAAVIGLGLCNDTQSIEPIICRISRTNSPNRDVLLTVLNPLVKDGAEEMHRLLKSGKLHEAAVCVLIDLLREHGYRPAHNTLESLLEKSESEEIRIHCIEALSVLGDAESVDILIPFLVEDNFKLRLKAISAVARLFGGRALPFVEKYIRDMNWWVKRTAAEALYRMGSQGQERLAAIAAAPGDQASMMAKLILAEAACGRLRGEIKGV</sequence>
<accession>A0A1F7FHX7</accession>
<dbReference type="Proteomes" id="UP000179243">
    <property type="component" value="Unassembled WGS sequence"/>
</dbReference>
<evidence type="ECO:0000313" key="3">
    <source>
        <dbReference type="Proteomes" id="UP000179243"/>
    </source>
</evidence>
<name>A0A1F7FHX7_UNCRA</name>
<dbReference type="SMART" id="SM00567">
    <property type="entry name" value="EZ_HEAT"/>
    <property type="match status" value="3"/>
</dbReference>
<dbReference type="AlphaFoldDB" id="A0A1F7FHX7"/>
<keyword evidence="1" id="KW-0472">Membrane</keyword>
<keyword evidence="1" id="KW-1133">Transmembrane helix</keyword>
<evidence type="ECO:0000256" key="1">
    <source>
        <dbReference type="SAM" id="Phobius"/>
    </source>
</evidence>
<dbReference type="InterPro" id="IPR016024">
    <property type="entry name" value="ARM-type_fold"/>
</dbReference>
<feature type="transmembrane region" description="Helical" evidence="1">
    <location>
        <begin position="17"/>
        <end position="38"/>
    </location>
</feature>
<proteinExistence type="predicted"/>
<evidence type="ECO:0008006" key="4">
    <source>
        <dbReference type="Google" id="ProtNLM"/>
    </source>
</evidence>
<comment type="caution">
    <text evidence="2">The sequence shown here is derived from an EMBL/GenBank/DDBJ whole genome shotgun (WGS) entry which is preliminary data.</text>
</comment>
<reference evidence="2 3" key="1">
    <citation type="journal article" date="2016" name="Nat. Commun.">
        <title>Thousands of microbial genomes shed light on interconnected biogeochemical processes in an aquifer system.</title>
        <authorList>
            <person name="Anantharaman K."/>
            <person name="Brown C.T."/>
            <person name="Hug L.A."/>
            <person name="Sharon I."/>
            <person name="Castelle C.J."/>
            <person name="Probst A.J."/>
            <person name="Thomas B.C."/>
            <person name="Singh A."/>
            <person name="Wilkins M.J."/>
            <person name="Karaoz U."/>
            <person name="Brodie E.L."/>
            <person name="Williams K.H."/>
            <person name="Hubbard S.S."/>
            <person name="Banfield J.F."/>
        </authorList>
    </citation>
    <scope>NUCLEOTIDE SEQUENCE [LARGE SCALE GENOMIC DNA]</scope>
</reference>
<evidence type="ECO:0000313" key="2">
    <source>
        <dbReference type="EMBL" id="OGK06325.1"/>
    </source>
</evidence>
<dbReference type="InterPro" id="IPR011989">
    <property type="entry name" value="ARM-like"/>
</dbReference>
<dbReference type="InterPro" id="IPR004155">
    <property type="entry name" value="PBS_lyase_HEAT"/>
</dbReference>
<protein>
    <recommendedName>
        <fullName evidence="4">HEAT repeat domain-containing protein</fullName>
    </recommendedName>
</protein>
<dbReference type="SUPFAM" id="SSF48371">
    <property type="entry name" value="ARM repeat"/>
    <property type="match status" value="1"/>
</dbReference>
<dbReference type="Gene3D" id="1.25.10.10">
    <property type="entry name" value="Leucine-rich Repeat Variant"/>
    <property type="match status" value="1"/>
</dbReference>
<gene>
    <name evidence="2" type="ORF">A2519_08615</name>
</gene>
<dbReference type="EMBL" id="MFYX01000033">
    <property type="protein sequence ID" value="OGK06325.1"/>
    <property type="molecule type" value="Genomic_DNA"/>
</dbReference>
<organism evidence="2 3">
    <name type="scientific">Candidatus Raymondbacteria bacterium RIFOXYD12_FULL_49_13</name>
    <dbReference type="NCBI Taxonomy" id="1817890"/>
    <lineage>
        <taxon>Bacteria</taxon>
        <taxon>Raymondiibacteriota</taxon>
    </lineage>
</organism>
<keyword evidence="1" id="KW-0812">Transmembrane</keyword>